<feature type="compositionally biased region" description="Basic residues" evidence="1">
    <location>
        <begin position="590"/>
        <end position="600"/>
    </location>
</feature>
<keyword evidence="3" id="KW-1185">Reference proteome</keyword>
<dbReference type="PANTHER" id="PTHR35140">
    <property type="entry name" value="MITOTIC CHECK POINT PROTEIN BFA1"/>
    <property type="match status" value="1"/>
</dbReference>
<gene>
    <name evidence="2" type="ORF">BJ878DRAFT_292674</name>
</gene>
<dbReference type="OrthoDB" id="19159at2759"/>
<feature type="region of interest" description="Disordered" evidence="1">
    <location>
        <begin position="766"/>
        <end position="807"/>
    </location>
</feature>
<dbReference type="GO" id="GO:0031578">
    <property type="term" value="P:mitotic spindle orientation checkpoint signaling"/>
    <property type="evidence" value="ECO:0007669"/>
    <property type="project" value="TreeGrafter"/>
</dbReference>
<dbReference type="GO" id="GO:0005096">
    <property type="term" value="F:GTPase activator activity"/>
    <property type="evidence" value="ECO:0007669"/>
    <property type="project" value="InterPro"/>
</dbReference>
<sequence>MDQLTLKPRKAVVLEERIENWDDDDLDIGGDDFTFRGASLATTANLRDSVSLRLSGRSFDSNHGDNDTHVHLPGDDERSTIDAIATAARAGIPIPQNVPSSALTGGTIKRLGGRKLKKFIQDDWDDGDLELPGAGDGGLKLKHQDGSNFPDALRQVSGTGSVQASPMKTLMAAPKLLSSPQRLKQKLASPNLLDRFRDDDDDDFFGDGKDTIKVSKIRPAPEILPLVTPPTPQKFESLATAEADFEQDIQLPTNGEPLRLSTRKDIPKTPVNSQDDFDEWGEGSLGTRFGGTRRANRSSSISAISPSVSSSLTIESEDEGVDGLVLPTGPLDFDEILKRRQQDRSPDYLTSQKQPSKGTESKEDFLSGLDIGDVDVFDSKKLTFNRNVKVKTTRQTSPTRPKTAVSLTFGNKPTLLPGSRLPRPLSGHERVPSQLAPVSESGGPITNRVRRSESRLGGHSAQSSIGSVHTPTNSSHPIPPSTPRRRDVANKPSLNALRNEPTTTSAQLLKLKRSMPTMKSYPHSPAKPIISRYERPPSRTDTSSRSGMTRPKTPTERDRSGAESSLSFSRRNPQPFIPAGASATCQSHHVATKSSRHFRRHDSESSNASTEFRPSSRAVSRTTMRSPSPRRNVRGAEALAREAAAKRQITKPVRRRHFGDGNELDGFDDLPTSRDTEQKFIKEPIGRGPPKQSTLRNKIHQDGNVARTIISAPFSPARSRDALPRFARDTNASRMAREQTITHRAPSGGAPLATLTHQWKSKISASTGLTANSSTNTVRSKKSKGPPQKPQLIAPLGSSNNPKSQKGMYYNPYTYRWEGNENELDNFDAPASSPSISTASHMMREKDSPAIYREKENTTPRPALITNINSSQNVQVVGGMVFDPLRMCWLKMPHSAPKSGKSEGGDTMDGFDAFDDDEDVFKDVPDLEDDKGEDSVGGRKSEGLKDDWLVGEEFDVGPEFVRRQREEEERWRRKCETWVTIDRGNDNDWRWTIRDVLAQSQ</sequence>
<feature type="region of interest" description="Disordered" evidence="1">
    <location>
        <begin position="392"/>
        <end position="635"/>
    </location>
</feature>
<feature type="region of interest" description="Disordered" evidence="1">
    <location>
        <begin position="253"/>
        <end position="316"/>
    </location>
</feature>
<feature type="compositionally biased region" description="Low complexity" evidence="1">
    <location>
        <begin position="298"/>
        <end position="314"/>
    </location>
</feature>
<dbReference type="InterPro" id="IPR034586">
    <property type="entry name" value="Bfa1/Byr4"/>
</dbReference>
<evidence type="ECO:0000313" key="2">
    <source>
        <dbReference type="EMBL" id="KAG9240419.1"/>
    </source>
</evidence>
<feature type="compositionally biased region" description="Polar residues" evidence="1">
    <location>
        <begin position="766"/>
        <end position="778"/>
    </location>
</feature>
<organism evidence="2 3">
    <name type="scientific">Calycina marina</name>
    <dbReference type="NCBI Taxonomy" id="1763456"/>
    <lineage>
        <taxon>Eukaryota</taxon>
        <taxon>Fungi</taxon>
        <taxon>Dikarya</taxon>
        <taxon>Ascomycota</taxon>
        <taxon>Pezizomycotina</taxon>
        <taxon>Leotiomycetes</taxon>
        <taxon>Helotiales</taxon>
        <taxon>Pezizellaceae</taxon>
        <taxon>Calycina</taxon>
    </lineage>
</organism>
<dbReference type="EMBL" id="MU254453">
    <property type="protein sequence ID" value="KAG9240419.1"/>
    <property type="molecule type" value="Genomic_DNA"/>
</dbReference>
<dbReference type="GO" id="GO:0044732">
    <property type="term" value="C:mitotic spindle pole body"/>
    <property type="evidence" value="ECO:0007669"/>
    <property type="project" value="TreeGrafter"/>
</dbReference>
<dbReference type="PANTHER" id="PTHR35140:SF1">
    <property type="entry name" value="MITOTIC CHECK POINT PROTEIN BFA1"/>
    <property type="match status" value="1"/>
</dbReference>
<name>A0A9P8CB08_9HELO</name>
<accession>A0A9P8CB08</accession>
<evidence type="ECO:0000256" key="1">
    <source>
        <dbReference type="SAM" id="MobiDB-lite"/>
    </source>
</evidence>
<feature type="compositionally biased region" description="Low complexity" evidence="1">
    <location>
        <begin position="620"/>
        <end position="635"/>
    </location>
</feature>
<reference evidence="2" key="1">
    <citation type="journal article" date="2021" name="IMA Fungus">
        <title>Genomic characterization of three marine fungi, including Emericellopsis atlantica sp. nov. with signatures of a generalist lifestyle and marine biomass degradation.</title>
        <authorList>
            <person name="Hagestad O.C."/>
            <person name="Hou L."/>
            <person name="Andersen J.H."/>
            <person name="Hansen E.H."/>
            <person name="Altermark B."/>
            <person name="Li C."/>
            <person name="Kuhnert E."/>
            <person name="Cox R.J."/>
            <person name="Crous P.W."/>
            <person name="Spatafora J.W."/>
            <person name="Lail K."/>
            <person name="Amirebrahimi M."/>
            <person name="Lipzen A."/>
            <person name="Pangilinan J."/>
            <person name="Andreopoulos W."/>
            <person name="Hayes R.D."/>
            <person name="Ng V."/>
            <person name="Grigoriev I.V."/>
            <person name="Jackson S.A."/>
            <person name="Sutton T.D.S."/>
            <person name="Dobson A.D.W."/>
            <person name="Rama T."/>
        </authorList>
    </citation>
    <scope>NUCLEOTIDE SEQUENCE</scope>
    <source>
        <strain evidence="2">TRa3180A</strain>
    </source>
</reference>
<feature type="compositionally biased region" description="Polar residues" evidence="1">
    <location>
        <begin position="562"/>
        <end position="572"/>
    </location>
</feature>
<dbReference type="GO" id="GO:1990334">
    <property type="term" value="C:Bfa1-Bub2 complex"/>
    <property type="evidence" value="ECO:0007669"/>
    <property type="project" value="InterPro"/>
</dbReference>
<evidence type="ECO:0008006" key="4">
    <source>
        <dbReference type="Google" id="ProtNLM"/>
    </source>
</evidence>
<feature type="compositionally biased region" description="Polar residues" evidence="1">
    <location>
        <begin position="460"/>
        <end position="476"/>
    </location>
</feature>
<proteinExistence type="predicted"/>
<protein>
    <recommendedName>
        <fullName evidence="4">Cytokinesis inhibitor byr4</fullName>
    </recommendedName>
</protein>
<dbReference type="AlphaFoldDB" id="A0A9P8CB08"/>
<feature type="compositionally biased region" description="Polar residues" evidence="1">
    <location>
        <begin position="393"/>
        <end position="411"/>
    </location>
</feature>
<feature type="region of interest" description="Disordered" evidence="1">
    <location>
        <begin position="895"/>
        <end position="943"/>
    </location>
</feature>
<feature type="region of interest" description="Disordered" evidence="1">
    <location>
        <begin position="339"/>
        <end position="364"/>
    </location>
</feature>
<feature type="compositionally biased region" description="Basic and acidic residues" evidence="1">
    <location>
        <begin position="933"/>
        <end position="943"/>
    </location>
</feature>
<comment type="caution">
    <text evidence="2">The sequence shown here is derived from an EMBL/GenBank/DDBJ whole genome shotgun (WGS) entry which is preliminary data.</text>
</comment>
<evidence type="ECO:0000313" key="3">
    <source>
        <dbReference type="Proteomes" id="UP000887226"/>
    </source>
</evidence>
<feature type="compositionally biased region" description="Polar residues" evidence="1">
    <location>
        <begin position="348"/>
        <end position="358"/>
    </location>
</feature>
<feature type="compositionally biased region" description="Polar residues" evidence="1">
    <location>
        <begin position="605"/>
        <end position="619"/>
    </location>
</feature>
<feature type="compositionally biased region" description="Acidic residues" evidence="1">
    <location>
        <begin position="912"/>
        <end position="932"/>
    </location>
</feature>
<dbReference type="Proteomes" id="UP000887226">
    <property type="component" value="Unassembled WGS sequence"/>
</dbReference>
<feature type="compositionally biased region" description="Low complexity" evidence="1">
    <location>
        <begin position="413"/>
        <end position="425"/>
    </location>
</feature>